<dbReference type="EMBL" id="JAAEJV010000091">
    <property type="protein sequence ID" value="MBF5060197.1"/>
    <property type="molecule type" value="Genomic_DNA"/>
</dbReference>
<proteinExistence type="predicted"/>
<gene>
    <name evidence="1" type="ORF">NEPTK9_001728</name>
</gene>
<evidence type="ECO:0008006" key="3">
    <source>
        <dbReference type="Google" id="ProtNLM"/>
    </source>
</evidence>
<sequence length="241" mass="27831">MEGILTGCDARQEWMLKWWWRNYSKHNDFPVTFCDFGMTPSARAWCEKMGSVITQHPDKGPIKNFSKVDDPPWKDLIVPLMWNNRGVWFSKALALDKTPFENSIWIDLDCEVLQSVAPLFEMSEVKDGFSISYSLDEQKSPLKKMKILKEGVRGVQSGVFAFQKNSPVISAWIDRCISHHRTEFSEETTLSHLLDETPFNITYFSNKFNWTTPKVAHMGAVILHHASATQKRNLLNSIRFI</sequence>
<comment type="caution">
    <text evidence="1">The sequence shown here is derived from an EMBL/GenBank/DDBJ whole genome shotgun (WGS) entry which is preliminary data.</text>
</comment>
<dbReference type="InterPro" id="IPR029044">
    <property type="entry name" value="Nucleotide-diphossugar_trans"/>
</dbReference>
<evidence type="ECO:0000313" key="1">
    <source>
        <dbReference type="EMBL" id="MBF5060197.1"/>
    </source>
</evidence>
<protein>
    <recommendedName>
        <fullName evidence="3">Glycosyl transferase</fullName>
    </recommendedName>
</protein>
<dbReference type="Gene3D" id="3.90.550.10">
    <property type="entry name" value="Spore Coat Polysaccharide Biosynthesis Protein SpsA, Chain A"/>
    <property type="match status" value="1"/>
</dbReference>
<name>A0ABS0B1C0_9BACT</name>
<evidence type="ECO:0000313" key="2">
    <source>
        <dbReference type="Proteomes" id="UP001194714"/>
    </source>
</evidence>
<dbReference type="SUPFAM" id="SSF53448">
    <property type="entry name" value="Nucleotide-diphospho-sugar transferases"/>
    <property type="match status" value="1"/>
</dbReference>
<accession>A0ABS0B1C0</accession>
<dbReference type="Proteomes" id="UP001194714">
    <property type="component" value="Unassembled WGS sequence"/>
</dbReference>
<organism evidence="1 2">
    <name type="scientific">Candidatus Neptunichlamydia vexilliferae</name>
    <dbReference type="NCBI Taxonomy" id="1651774"/>
    <lineage>
        <taxon>Bacteria</taxon>
        <taxon>Pseudomonadati</taxon>
        <taxon>Chlamydiota</taxon>
        <taxon>Chlamydiia</taxon>
        <taxon>Parachlamydiales</taxon>
        <taxon>Simkaniaceae</taxon>
        <taxon>Candidatus Neptunichlamydia</taxon>
    </lineage>
</organism>
<dbReference type="RefSeq" id="WP_194848518.1">
    <property type="nucleotide sequence ID" value="NZ_JAAEJV010000091.1"/>
</dbReference>
<reference evidence="1 2" key="1">
    <citation type="submission" date="2020-01" db="EMBL/GenBank/DDBJ databases">
        <title>Draft genome sequence of Cand. Neptunochlamydia vexilliferae K9.</title>
        <authorList>
            <person name="Schulz F."/>
            <person name="Koestlbacher S."/>
            <person name="Wascher F."/>
            <person name="Pizzetti I."/>
            <person name="Horn M."/>
        </authorList>
    </citation>
    <scope>NUCLEOTIDE SEQUENCE [LARGE SCALE GENOMIC DNA]</scope>
    <source>
        <strain evidence="1 2">K9</strain>
    </source>
</reference>
<keyword evidence="2" id="KW-1185">Reference proteome</keyword>